<name>A0ABV8B669_9BACI</name>
<keyword evidence="2" id="KW-0328">Glycosyltransferase</keyword>
<dbReference type="EC" id="2.4.-.-" evidence="2"/>
<gene>
    <name evidence="2" type="ORF">ACFOU2_14670</name>
</gene>
<dbReference type="Gene3D" id="3.90.550.10">
    <property type="entry name" value="Spore Coat Polysaccharide Biosynthesis Protein SpsA, Chain A"/>
    <property type="match status" value="1"/>
</dbReference>
<dbReference type="RefSeq" id="WP_377916310.1">
    <property type="nucleotide sequence ID" value="NZ_JBHRZT010000052.1"/>
</dbReference>
<keyword evidence="3" id="KW-1185">Reference proteome</keyword>
<dbReference type="Pfam" id="PF00535">
    <property type="entry name" value="Glycos_transf_2"/>
    <property type="match status" value="1"/>
</dbReference>
<proteinExistence type="predicted"/>
<dbReference type="Proteomes" id="UP001595752">
    <property type="component" value="Unassembled WGS sequence"/>
</dbReference>
<dbReference type="GO" id="GO:0016757">
    <property type="term" value="F:glycosyltransferase activity"/>
    <property type="evidence" value="ECO:0007669"/>
    <property type="project" value="UniProtKB-KW"/>
</dbReference>
<feature type="domain" description="Glycosyltransferase 2-like" evidence="1">
    <location>
        <begin position="30"/>
        <end position="115"/>
    </location>
</feature>
<reference evidence="3" key="1">
    <citation type="journal article" date="2019" name="Int. J. Syst. Evol. Microbiol.">
        <title>The Global Catalogue of Microorganisms (GCM) 10K type strain sequencing project: providing services to taxonomists for standard genome sequencing and annotation.</title>
        <authorList>
            <consortium name="The Broad Institute Genomics Platform"/>
            <consortium name="The Broad Institute Genome Sequencing Center for Infectious Disease"/>
            <person name="Wu L."/>
            <person name="Ma J."/>
        </authorList>
    </citation>
    <scope>NUCLEOTIDE SEQUENCE [LARGE SCALE GENOMIC DNA]</scope>
    <source>
        <strain evidence="3">CCUG 61889</strain>
    </source>
</reference>
<sequence length="283" mass="33799">MVNKKTFAVEVVLYKPEIADIEKVNGYLNDFDRVIIFDNTEDNSEYVDFINKDKRLVYIYNSENMGLSYAYNYVLKSIYLDKIDYLCTMDQDSVFQSEDIVKMKDFICRSQFENVGIYAPTIIFKGKKILNHGEDEYGFVDWVISSGSFINLSIMNNEKIRFDENYFIDRVDVDFCKQVKLRGYKIIKYHKSNLKQSLGSLSKSGVIQHSALRCYYITRNRLYYNKKYYNKFYFYVVSLLQSINNICKILFFEDDKSKKIKYIYFGIRDFWYKKYGKFVPKSD</sequence>
<evidence type="ECO:0000313" key="3">
    <source>
        <dbReference type="Proteomes" id="UP001595752"/>
    </source>
</evidence>
<dbReference type="InterPro" id="IPR001173">
    <property type="entry name" value="Glyco_trans_2-like"/>
</dbReference>
<keyword evidence="2" id="KW-0808">Transferase</keyword>
<dbReference type="EMBL" id="JBHRZT010000052">
    <property type="protein sequence ID" value="MFC3884669.1"/>
    <property type="molecule type" value="Genomic_DNA"/>
</dbReference>
<protein>
    <submittedName>
        <fullName evidence="2">Glycosyltransferase</fullName>
        <ecNumber evidence="2">2.4.-.-</ecNumber>
    </submittedName>
</protein>
<dbReference type="SUPFAM" id="SSF53448">
    <property type="entry name" value="Nucleotide-diphospho-sugar transferases"/>
    <property type="match status" value="1"/>
</dbReference>
<organism evidence="2 3">
    <name type="scientific">Bacillus songklensis</name>
    <dbReference type="NCBI Taxonomy" id="1069116"/>
    <lineage>
        <taxon>Bacteria</taxon>
        <taxon>Bacillati</taxon>
        <taxon>Bacillota</taxon>
        <taxon>Bacilli</taxon>
        <taxon>Bacillales</taxon>
        <taxon>Bacillaceae</taxon>
        <taxon>Bacillus</taxon>
    </lineage>
</organism>
<evidence type="ECO:0000313" key="2">
    <source>
        <dbReference type="EMBL" id="MFC3884669.1"/>
    </source>
</evidence>
<comment type="caution">
    <text evidence="2">The sequence shown here is derived from an EMBL/GenBank/DDBJ whole genome shotgun (WGS) entry which is preliminary data.</text>
</comment>
<evidence type="ECO:0000259" key="1">
    <source>
        <dbReference type="Pfam" id="PF00535"/>
    </source>
</evidence>
<dbReference type="InterPro" id="IPR029044">
    <property type="entry name" value="Nucleotide-diphossugar_trans"/>
</dbReference>
<accession>A0ABV8B669</accession>